<keyword evidence="3" id="KW-0378">Hydrolase</keyword>
<dbReference type="InterPro" id="IPR004843">
    <property type="entry name" value="Calcineurin-like_PHP"/>
</dbReference>
<evidence type="ECO:0000256" key="4">
    <source>
        <dbReference type="SAM" id="Phobius"/>
    </source>
</evidence>
<gene>
    <name evidence="8" type="ORF">ACHHYP_17340</name>
</gene>
<organism evidence="8 9">
    <name type="scientific">Achlya hypogyna</name>
    <name type="common">Oomycete</name>
    <name type="synonym">Protoachlya hypogyna</name>
    <dbReference type="NCBI Taxonomy" id="1202772"/>
    <lineage>
        <taxon>Eukaryota</taxon>
        <taxon>Sar</taxon>
        <taxon>Stramenopiles</taxon>
        <taxon>Oomycota</taxon>
        <taxon>Saprolegniomycetes</taxon>
        <taxon>Saprolegniales</taxon>
        <taxon>Achlyaceae</taxon>
        <taxon>Achlya</taxon>
    </lineage>
</organism>
<dbReference type="STRING" id="1202772.A0A1V9ZDL8"/>
<dbReference type="Proteomes" id="UP000243579">
    <property type="component" value="Unassembled WGS sequence"/>
</dbReference>
<evidence type="ECO:0000313" key="8">
    <source>
        <dbReference type="EMBL" id="OQR96001.1"/>
    </source>
</evidence>
<feature type="domain" description="Purple acid phosphatase C-terminal" evidence="6">
    <location>
        <begin position="449"/>
        <end position="510"/>
    </location>
</feature>
<evidence type="ECO:0000259" key="6">
    <source>
        <dbReference type="Pfam" id="PF14008"/>
    </source>
</evidence>
<dbReference type="Pfam" id="PF00149">
    <property type="entry name" value="Metallophos"/>
    <property type="match status" value="1"/>
</dbReference>
<dbReference type="EMBL" id="JNBR01000158">
    <property type="protein sequence ID" value="OQR96001.1"/>
    <property type="molecule type" value="Genomic_DNA"/>
</dbReference>
<dbReference type="GO" id="GO:0003993">
    <property type="term" value="F:acid phosphatase activity"/>
    <property type="evidence" value="ECO:0007669"/>
    <property type="project" value="UniProtKB-EC"/>
</dbReference>
<keyword evidence="4" id="KW-0812">Transmembrane</keyword>
<keyword evidence="4" id="KW-0472">Membrane</keyword>
<evidence type="ECO:0000313" key="9">
    <source>
        <dbReference type="Proteomes" id="UP000243579"/>
    </source>
</evidence>
<dbReference type="OrthoDB" id="45007at2759"/>
<dbReference type="InterPro" id="IPR015914">
    <property type="entry name" value="PAPs_N"/>
</dbReference>
<keyword evidence="1" id="KW-0732">Signal</keyword>
<evidence type="ECO:0000256" key="2">
    <source>
        <dbReference type="ARBA" id="ARBA00023180"/>
    </source>
</evidence>
<dbReference type="InterPro" id="IPR025733">
    <property type="entry name" value="PAPs_C"/>
</dbReference>
<dbReference type="InterPro" id="IPR008963">
    <property type="entry name" value="Purple_acid_Pase-like_N"/>
</dbReference>
<dbReference type="GO" id="GO:0046872">
    <property type="term" value="F:metal ion binding"/>
    <property type="evidence" value="ECO:0007669"/>
    <property type="project" value="InterPro"/>
</dbReference>
<sequence length="519" mass="57730">MHPSYGAIETPKTPPVATTRRRALAVAIGLVVVFAALFVFHCLTVPGALHLTRTTSMEEGGAESETLVELHVRPQQLHLAYAGVEPGTAMTVSWTTYHRINDSAVWVAGHSFRNASHLAPHMASIASYYADDNYTLYTYHVTLRGLTPKTRYYYQVGSLGNATRRSSVFHFRTARPSNDNHSFEMLMYADFGERNAEATVSLVSALAERLDFIWHVGDISYADNAFHDLDKDVNALGFVYEKAYNAWMDSLEPTMHHVPYMTTVGNHEAECYSPACVYSAAKQAQLSNYSAYNTRFRMPSAESNGSHNMWYSWNHGPVHFVSVSSETDFVGAPSNNKGTHVPNGNFGDQLAWLEADLQRAVAERAERPWILVGSHRPVYGLKVFKPTGHPAKKQEAIMAAFEPLFLKYKVDMVVSGHQHAYERHLPVARNAPVLAGVSADRSVYDRPQAPVYMVSGACGSTDGHEPYNNIPAQTWNVMYDNEHYGVSLLKANRSVLSWQFVDAATGQAIDAFEIRKADD</sequence>
<protein>
    <recommendedName>
        <fullName evidence="3">Purple acid phosphatase</fullName>
        <ecNumber evidence="3">3.1.3.2</ecNumber>
    </recommendedName>
</protein>
<dbReference type="Gene3D" id="3.60.21.10">
    <property type="match status" value="1"/>
</dbReference>
<reference evidence="8 9" key="1">
    <citation type="journal article" date="2014" name="Genome Biol. Evol.">
        <title>The secreted proteins of Achlya hypogyna and Thraustotheca clavata identify the ancestral oomycete secretome and reveal gene acquisitions by horizontal gene transfer.</title>
        <authorList>
            <person name="Misner I."/>
            <person name="Blouin N."/>
            <person name="Leonard G."/>
            <person name="Richards T.A."/>
            <person name="Lane C.E."/>
        </authorList>
    </citation>
    <scope>NUCLEOTIDE SEQUENCE [LARGE SCALE GENOMIC DNA]</scope>
    <source>
        <strain evidence="8 9">ATCC 48635</strain>
    </source>
</reference>
<comment type="caution">
    <text evidence="8">The sequence shown here is derived from an EMBL/GenBank/DDBJ whole genome shotgun (WGS) entry which is preliminary data.</text>
</comment>
<dbReference type="InterPro" id="IPR029052">
    <property type="entry name" value="Metallo-depent_PP-like"/>
</dbReference>
<dbReference type="SUPFAM" id="SSF56300">
    <property type="entry name" value="Metallo-dependent phosphatases"/>
    <property type="match status" value="1"/>
</dbReference>
<feature type="transmembrane region" description="Helical" evidence="4">
    <location>
        <begin position="23"/>
        <end position="49"/>
    </location>
</feature>
<dbReference type="Pfam" id="PF16656">
    <property type="entry name" value="Pur_ac_phosph_N"/>
    <property type="match status" value="1"/>
</dbReference>
<dbReference type="EC" id="3.1.3.2" evidence="3"/>
<feature type="domain" description="Purple acid phosphatase N-terminal" evidence="7">
    <location>
        <begin position="74"/>
        <end position="173"/>
    </location>
</feature>
<evidence type="ECO:0000259" key="7">
    <source>
        <dbReference type="Pfam" id="PF16656"/>
    </source>
</evidence>
<name>A0A1V9ZDL8_ACHHY</name>
<feature type="domain" description="Calcineurin-like phosphoesterase" evidence="5">
    <location>
        <begin position="179"/>
        <end position="421"/>
    </location>
</feature>
<dbReference type="CDD" id="cd00839">
    <property type="entry name" value="MPP_PAPs"/>
    <property type="match status" value="1"/>
</dbReference>
<accession>A0A1V9ZDL8</accession>
<dbReference type="Pfam" id="PF14008">
    <property type="entry name" value="Metallophos_C"/>
    <property type="match status" value="1"/>
</dbReference>
<comment type="catalytic activity">
    <reaction evidence="3">
        <text>a phosphate monoester + H2O = an alcohol + phosphate</text>
        <dbReference type="Rhea" id="RHEA:15017"/>
        <dbReference type="ChEBI" id="CHEBI:15377"/>
        <dbReference type="ChEBI" id="CHEBI:30879"/>
        <dbReference type="ChEBI" id="CHEBI:43474"/>
        <dbReference type="ChEBI" id="CHEBI:67140"/>
        <dbReference type="EC" id="3.1.3.2"/>
    </reaction>
</comment>
<dbReference type="Gene3D" id="2.60.40.380">
    <property type="entry name" value="Purple acid phosphatase-like, N-terminal"/>
    <property type="match status" value="1"/>
</dbReference>
<dbReference type="InterPro" id="IPR041792">
    <property type="entry name" value="MPP_PAP"/>
</dbReference>
<keyword evidence="4" id="KW-1133">Transmembrane helix</keyword>
<dbReference type="SUPFAM" id="SSF49363">
    <property type="entry name" value="Purple acid phosphatase, N-terminal domain"/>
    <property type="match status" value="1"/>
</dbReference>
<evidence type="ECO:0000259" key="5">
    <source>
        <dbReference type="Pfam" id="PF00149"/>
    </source>
</evidence>
<keyword evidence="2" id="KW-0325">Glycoprotein</keyword>
<dbReference type="AlphaFoldDB" id="A0A1V9ZDL8"/>
<dbReference type="PANTHER" id="PTHR45867">
    <property type="entry name" value="PURPLE ACID PHOSPHATASE"/>
    <property type="match status" value="1"/>
</dbReference>
<evidence type="ECO:0000256" key="3">
    <source>
        <dbReference type="RuleBase" id="RU361203"/>
    </source>
</evidence>
<proteinExistence type="inferred from homology"/>
<keyword evidence="9" id="KW-1185">Reference proteome</keyword>
<evidence type="ECO:0000256" key="1">
    <source>
        <dbReference type="ARBA" id="ARBA00022729"/>
    </source>
</evidence>
<comment type="similarity">
    <text evidence="3">Belongs to the metallophosphoesterase superfamily. Purple acid phosphatase family.</text>
</comment>